<accession>X1DRG1</accession>
<dbReference type="AlphaFoldDB" id="X1DRG1"/>
<proteinExistence type="predicted"/>
<sequence>MQLEFNDKGDFAVEMPPIFEIPIPLLYQLPDDFHNLGENVLLSSVKAAQQMSTLMFLKPEQYFDAMMPYASSLIPCLTK</sequence>
<feature type="non-terminal residue" evidence="1">
    <location>
        <position position="79"/>
    </location>
</feature>
<organism evidence="1">
    <name type="scientific">marine sediment metagenome</name>
    <dbReference type="NCBI Taxonomy" id="412755"/>
    <lineage>
        <taxon>unclassified sequences</taxon>
        <taxon>metagenomes</taxon>
        <taxon>ecological metagenomes</taxon>
    </lineage>
</organism>
<gene>
    <name evidence="1" type="ORF">S01H4_56044</name>
</gene>
<evidence type="ECO:0000313" key="1">
    <source>
        <dbReference type="EMBL" id="GAH10850.1"/>
    </source>
</evidence>
<comment type="caution">
    <text evidence="1">The sequence shown here is derived from an EMBL/GenBank/DDBJ whole genome shotgun (WGS) entry which is preliminary data.</text>
</comment>
<name>X1DRG1_9ZZZZ</name>
<protein>
    <submittedName>
        <fullName evidence="1">Uncharacterized protein</fullName>
    </submittedName>
</protein>
<dbReference type="EMBL" id="BART01032429">
    <property type="protein sequence ID" value="GAH10850.1"/>
    <property type="molecule type" value="Genomic_DNA"/>
</dbReference>
<reference evidence="1" key="1">
    <citation type="journal article" date="2014" name="Front. Microbiol.">
        <title>High frequency of phylogenetically diverse reductive dehalogenase-homologous genes in deep subseafloor sedimentary metagenomes.</title>
        <authorList>
            <person name="Kawai M."/>
            <person name="Futagami T."/>
            <person name="Toyoda A."/>
            <person name="Takaki Y."/>
            <person name="Nishi S."/>
            <person name="Hori S."/>
            <person name="Arai W."/>
            <person name="Tsubouchi T."/>
            <person name="Morono Y."/>
            <person name="Uchiyama I."/>
            <person name="Ito T."/>
            <person name="Fujiyama A."/>
            <person name="Inagaki F."/>
            <person name="Takami H."/>
        </authorList>
    </citation>
    <scope>NUCLEOTIDE SEQUENCE</scope>
    <source>
        <strain evidence="1">Expedition CK06-06</strain>
    </source>
</reference>